<evidence type="ECO:0000313" key="2">
    <source>
        <dbReference type="Proteomes" id="UP000793456"/>
    </source>
</evidence>
<dbReference type="Proteomes" id="UP000793456">
    <property type="component" value="Chromosome XX"/>
</dbReference>
<keyword evidence="2" id="KW-1185">Reference proteome</keyword>
<reference evidence="1" key="1">
    <citation type="submission" date="2018-11" db="EMBL/GenBank/DDBJ databases">
        <title>The sequence and de novo assembly of Larimichthys crocea genome using PacBio and Hi-C technologies.</title>
        <authorList>
            <person name="Xu P."/>
            <person name="Chen B."/>
            <person name="Zhou Z."/>
            <person name="Ke Q."/>
            <person name="Wu Y."/>
            <person name="Bai H."/>
            <person name="Pu F."/>
        </authorList>
    </citation>
    <scope>NUCLEOTIDE SEQUENCE</scope>
    <source>
        <tissue evidence="1">Muscle</tissue>
    </source>
</reference>
<organism evidence="1 2">
    <name type="scientific">Larimichthys crocea</name>
    <name type="common">Large yellow croaker</name>
    <name type="synonym">Pseudosciaena crocea</name>
    <dbReference type="NCBI Taxonomy" id="215358"/>
    <lineage>
        <taxon>Eukaryota</taxon>
        <taxon>Metazoa</taxon>
        <taxon>Chordata</taxon>
        <taxon>Craniata</taxon>
        <taxon>Vertebrata</taxon>
        <taxon>Euteleostomi</taxon>
        <taxon>Actinopterygii</taxon>
        <taxon>Neopterygii</taxon>
        <taxon>Teleostei</taxon>
        <taxon>Neoteleostei</taxon>
        <taxon>Acanthomorphata</taxon>
        <taxon>Eupercaria</taxon>
        <taxon>Sciaenidae</taxon>
        <taxon>Larimichthys</taxon>
    </lineage>
</organism>
<protein>
    <submittedName>
        <fullName evidence="1">Uncharacterized protein</fullName>
    </submittedName>
</protein>
<accession>A0ACD3QDA7</accession>
<gene>
    <name evidence="1" type="ORF">E3U43_004383</name>
</gene>
<comment type="caution">
    <text evidence="1">The sequence shown here is derived from an EMBL/GenBank/DDBJ whole genome shotgun (WGS) entry which is preliminary data.</text>
</comment>
<sequence>VKDEKPSAEAGKDKTVSPVHLEAEQQRRMVTEQLKSLFKEREGKEVGKVDSRPAPAQTAASSLQDRTPASKVMRGSVDRRSWQQGSGLMPVFEEDEENSDWPWRGGSY</sequence>
<evidence type="ECO:0000313" key="1">
    <source>
        <dbReference type="EMBL" id="TMS05133.1"/>
    </source>
</evidence>
<name>A0ACD3QDA7_LARCR</name>
<feature type="non-terminal residue" evidence="1">
    <location>
        <position position="1"/>
    </location>
</feature>
<dbReference type="EMBL" id="CM011693">
    <property type="protein sequence ID" value="TMS05133.1"/>
    <property type="molecule type" value="Genomic_DNA"/>
</dbReference>
<proteinExistence type="predicted"/>